<accession>X1K5A1</accession>
<gene>
    <name evidence="1" type="ORF">S03H2_59845</name>
</gene>
<comment type="caution">
    <text evidence="1">The sequence shown here is derived from an EMBL/GenBank/DDBJ whole genome shotgun (WGS) entry which is preliminary data.</text>
</comment>
<dbReference type="AlphaFoldDB" id="X1K5A1"/>
<evidence type="ECO:0000313" key="1">
    <source>
        <dbReference type="EMBL" id="GAH85434.1"/>
    </source>
</evidence>
<reference evidence="1" key="1">
    <citation type="journal article" date="2014" name="Front. Microbiol.">
        <title>High frequency of phylogenetically diverse reductive dehalogenase-homologous genes in deep subseafloor sedimentary metagenomes.</title>
        <authorList>
            <person name="Kawai M."/>
            <person name="Futagami T."/>
            <person name="Toyoda A."/>
            <person name="Takaki Y."/>
            <person name="Nishi S."/>
            <person name="Hori S."/>
            <person name="Arai W."/>
            <person name="Tsubouchi T."/>
            <person name="Morono Y."/>
            <person name="Uchiyama I."/>
            <person name="Ito T."/>
            <person name="Fujiyama A."/>
            <person name="Inagaki F."/>
            <person name="Takami H."/>
        </authorList>
    </citation>
    <scope>NUCLEOTIDE SEQUENCE</scope>
    <source>
        <strain evidence="1">Expedition CK06-06</strain>
    </source>
</reference>
<dbReference type="EMBL" id="BARU01038509">
    <property type="protein sequence ID" value="GAH85434.1"/>
    <property type="molecule type" value="Genomic_DNA"/>
</dbReference>
<sequence>MTQQKSFTKNPSSNKNSFNLNNLSMREFEAFLIFLRHEGEELSVLKKFIDLSFNYTSRTKSYDYINSLCKKGFANKKTTLEKGKNVTRIFIRKKIRKEYEKFILPTIGSIKESLKDVFEEYIDDLKDVEKIREKFRAYTETVILSINNLLVNEPVKTLKSKRFQKKLYDTIWKYFRAEMLKFQIFDI</sequence>
<name>X1K5A1_9ZZZZ</name>
<protein>
    <submittedName>
        <fullName evidence="1">Uncharacterized protein</fullName>
    </submittedName>
</protein>
<proteinExistence type="predicted"/>
<organism evidence="1">
    <name type="scientific">marine sediment metagenome</name>
    <dbReference type="NCBI Taxonomy" id="412755"/>
    <lineage>
        <taxon>unclassified sequences</taxon>
        <taxon>metagenomes</taxon>
        <taxon>ecological metagenomes</taxon>
    </lineage>
</organism>